<keyword evidence="2" id="KW-1185">Reference proteome</keyword>
<dbReference type="Proteomes" id="UP000288716">
    <property type="component" value="Unassembled WGS sequence"/>
</dbReference>
<evidence type="ECO:0000313" key="1">
    <source>
        <dbReference type="EMBL" id="RWS20409.1"/>
    </source>
</evidence>
<accession>A0A443RYY0</accession>
<dbReference type="PANTHER" id="PTHR20905">
    <property type="entry name" value="N-ACETYLTRANSFERASE-RELATED"/>
    <property type="match status" value="1"/>
</dbReference>
<proteinExistence type="predicted"/>
<dbReference type="AlphaFoldDB" id="A0A443RYY0"/>
<gene>
    <name evidence="1" type="ORF">B4U80_12088</name>
</gene>
<dbReference type="Gene3D" id="3.40.630.30">
    <property type="match status" value="1"/>
</dbReference>
<dbReference type="EMBL" id="NCKV01017780">
    <property type="protein sequence ID" value="RWS20409.1"/>
    <property type="molecule type" value="Genomic_DNA"/>
</dbReference>
<dbReference type="OrthoDB" id="41532at2759"/>
<organism evidence="1 2">
    <name type="scientific">Leptotrombidium deliense</name>
    <dbReference type="NCBI Taxonomy" id="299467"/>
    <lineage>
        <taxon>Eukaryota</taxon>
        <taxon>Metazoa</taxon>
        <taxon>Ecdysozoa</taxon>
        <taxon>Arthropoda</taxon>
        <taxon>Chelicerata</taxon>
        <taxon>Arachnida</taxon>
        <taxon>Acari</taxon>
        <taxon>Acariformes</taxon>
        <taxon>Trombidiformes</taxon>
        <taxon>Prostigmata</taxon>
        <taxon>Anystina</taxon>
        <taxon>Parasitengona</taxon>
        <taxon>Trombiculoidea</taxon>
        <taxon>Trombiculidae</taxon>
        <taxon>Leptotrombidium</taxon>
    </lineage>
</organism>
<sequence length="230" mass="26273">MNKRFEIRKLTENDVEEVARLMSHVFSEREVIGIRINETPQNNYNNFSRPETVKCSKQDLSFICLDTSLPLGEQVVGFRLCSTLTVGVFENKSDFTVGHALGSFFNDCKIRYLKAHKETIHSDHLYFVSLGVKNGYENKGIASKLTKVALNNAKIKGLKFVMANASAAATQRIFEHKLKMKTVYSIAYDDIEYNGVKFLNGITDPKNFVVYELNLSEWNIEDNEVQLHFD</sequence>
<dbReference type="SUPFAM" id="SSF55729">
    <property type="entry name" value="Acyl-CoA N-acyltransferases (Nat)"/>
    <property type="match status" value="1"/>
</dbReference>
<evidence type="ECO:0008006" key="3">
    <source>
        <dbReference type="Google" id="ProtNLM"/>
    </source>
</evidence>
<dbReference type="VEuPathDB" id="VectorBase:LDEU011631"/>
<protein>
    <recommendedName>
        <fullName evidence="3">N-acetyltransferase domain-containing protein</fullName>
    </recommendedName>
</protein>
<dbReference type="STRING" id="299467.A0A443RYY0"/>
<reference evidence="1 2" key="1">
    <citation type="journal article" date="2018" name="Gigascience">
        <title>Genomes of trombidid mites reveal novel predicted allergens and laterally-transferred genes associated with secondary metabolism.</title>
        <authorList>
            <person name="Dong X."/>
            <person name="Chaisiri K."/>
            <person name="Xia D."/>
            <person name="Armstrong S.D."/>
            <person name="Fang Y."/>
            <person name="Donnelly M.J."/>
            <person name="Kadowaki T."/>
            <person name="McGarry J.W."/>
            <person name="Darby A.C."/>
            <person name="Makepeace B.L."/>
        </authorList>
    </citation>
    <scope>NUCLEOTIDE SEQUENCE [LARGE SCALE GENOMIC DNA]</scope>
    <source>
        <strain evidence="1">UoL-UT</strain>
    </source>
</reference>
<evidence type="ECO:0000313" key="2">
    <source>
        <dbReference type="Proteomes" id="UP000288716"/>
    </source>
</evidence>
<dbReference type="CDD" id="cd04301">
    <property type="entry name" value="NAT_SF"/>
    <property type="match status" value="1"/>
</dbReference>
<comment type="caution">
    <text evidence="1">The sequence shown here is derived from an EMBL/GenBank/DDBJ whole genome shotgun (WGS) entry which is preliminary data.</text>
</comment>
<dbReference type="InterPro" id="IPR016181">
    <property type="entry name" value="Acyl_CoA_acyltransferase"/>
</dbReference>
<name>A0A443RYY0_9ACAR</name>
<dbReference type="PANTHER" id="PTHR20905:SF1">
    <property type="entry name" value="AT07410P-RELATED"/>
    <property type="match status" value="1"/>
</dbReference>
<dbReference type="GO" id="GO:0008080">
    <property type="term" value="F:N-acetyltransferase activity"/>
    <property type="evidence" value="ECO:0007669"/>
    <property type="project" value="TreeGrafter"/>
</dbReference>